<evidence type="ECO:0000313" key="3">
    <source>
        <dbReference type="EMBL" id="NMO04644.1"/>
    </source>
</evidence>
<accession>A0A848L192</accession>
<sequence length="170" mass="18587">MSSSQPFPDVRWGSESSFLRAPMVKLAKTGFGSAVIRTLSPADRWLLEKTNGRFTALGPIGAPTMLLATTGAKTGARRVQPLLYYREDPDIFVIGSNFGGDHHPAWTHNLLAGGPASVLIGDEIPVTATLLDGEDRERVLAGFIDMVAAYQVYLTRTDRKLRIFRLSAKQ</sequence>
<dbReference type="Pfam" id="PF04075">
    <property type="entry name" value="F420H2_quin_red"/>
    <property type="match status" value="1"/>
</dbReference>
<organism evidence="3 4">
    <name type="scientific">Gordonia asplenii</name>
    <dbReference type="NCBI Taxonomy" id="2725283"/>
    <lineage>
        <taxon>Bacteria</taxon>
        <taxon>Bacillati</taxon>
        <taxon>Actinomycetota</taxon>
        <taxon>Actinomycetes</taxon>
        <taxon>Mycobacteriales</taxon>
        <taxon>Gordoniaceae</taxon>
        <taxon>Gordonia</taxon>
    </lineage>
</organism>
<evidence type="ECO:0000256" key="2">
    <source>
        <dbReference type="ARBA" id="ARBA00049106"/>
    </source>
</evidence>
<dbReference type="NCBIfam" id="TIGR00026">
    <property type="entry name" value="hi_GC_TIGR00026"/>
    <property type="match status" value="1"/>
</dbReference>
<comment type="similarity">
    <text evidence="1">Belongs to the F420H(2)-dependent quinone reductase family.</text>
</comment>
<proteinExistence type="inferred from homology"/>
<dbReference type="EMBL" id="JABBNB010000038">
    <property type="protein sequence ID" value="NMO04644.1"/>
    <property type="molecule type" value="Genomic_DNA"/>
</dbReference>
<comment type="caution">
    <text evidence="3">The sequence shown here is derived from an EMBL/GenBank/DDBJ whole genome shotgun (WGS) entry which is preliminary data.</text>
</comment>
<comment type="catalytic activity">
    <reaction evidence="2">
        <text>oxidized coenzyme F420-(gamma-L-Glu)(n) + a quinol + H(+) = reduced coenzyme F420-(gamma-L-Glu)(n) + a quinone</text>
        <dbReference type="Rhea" id="RHEA:39663"/>
        <dbReference type="Rhea" id="RHEA-COMP:12939"/>
        <dbReference type="Rhea" id="RHEA-COMP:14378"/>
        <dbReference type="ChEBI" id="CHEBI:15378"/>
        <dbReference type="ChEBI" id="CHEBI:24646"/>
        <dbReference type="ChEBI" id="CHEBI:132124"/>
        <dbReference type="ChEBI" id="CHEBI:133980"/>
        <dbReference type="ChEBI" id="CHEBI:139511"/>
    </reaction>
</comment>
<dbReference type="PANTHER" id="PTHR39428">
    <property type="entry name" value="F420H(2)-DEPENDENT QUINONE REDUCTASE RV1261C"/>
    <property type="match status" value="1"/>
</dbReference>
<dbReference type="InterPro" id="IPR004378">
    <property type="entry name" value="F420H2_quin_Rdtase"/>
</dbReference>
<evidence type="ECO:0000256" key="1">
    <source>
        <dbReference type="ARBA" id="ARBA00008710"/>
    </source>
</evidence>
<name>A0A848L192_9ACTN</name>
<protein>
    <submittedName>
        <fullName evidence="3">Nitroreductase family deazaflavin-dependent oxidoreductase</fullName>
    </submittedName>
</protein>
<dbReference type="GO" id="GO:0070967">
    <property type="term" value="F:coenzyme F420 binding"/>
    <property type="evidence" value="ECO:0007669"/>
    <property type="project" value="TreeGrafter"/>
</dbReference>
<dbReference type="GO" id="GO:0016491">
    <property type="term" value="F:oxidoreductase activity"/>
    <property type="evidence" value="ECO:0007669"/>
    <property type="project" value="InterPro"/>
</dbReference>
<keyword evidence="4" id="KW-1185">Reference proteome</keyword>
<dbReference type="GO" id="GO:0005886">
    <property type="term" value="C:plasma membrane"/>
    <property type="evidence" value="ECO:0007669"/>
    <property type="project" value="TreeGrafter"/>
</dbReference>
<dbReference type="AlphaFoldDB" id="A0A848L192"/>
<dbReference type="InterPro" id="IPR012349">
    <property type="entry name" value="Split_barrel_FMN-bd"/>
</dbReference>
<dbReference type="Gene3D" id="2.30.110.10">
    <property type="entry name" value="Electron Transport, Fmn-binding Protein, Chain A"/>
    <property type="match status" value="1"/>
</dbReference>
<dbReference type="Proteomes" id="UP000550729">
    <property type="component" value="Unassembled WGS sequence"/>
</dbReference>
<dbReference type="PANTHER" id="PTHR39428:SF1">
    <property type="entry name" value="F420H(2)-DEPENDENT QUINONE REDUCTASE RV1261C"/>
    <property type="match status" value="1"/>
</dbReference>
<gene>
    <name evidence="3" type="ORF">HH308_25825</name>
</gene>
<evidence type="ECO:0000313" key="4">
    <source>
        <dbReference type="Proteomes" id="UP000550729"/>
    </source>
</evidence>
<dbReference type="SUPFAM" id="SSF50475">
    <property type="entry name" value="FMN-binding split barrel"/>
    <property type="match status" value="1"/>
</dbReference>
<dbReference type="RefSeq" id="WP_170197148.1">
    <property type="nucleotide sequence ID" value="NZ_JABBNB010000038.1"/>
</dbReference>
<reference evidence="3 4" key="1">
    <citation type="submission" date="2020-04" db="EMBL/GenBank/DDBJ databases">
        <title>Gordonia sp. nov. TBRC 11910.</title>
        <authorList>
            <person name="Suriyachadkun C."/>
        </authorList>
    </citation>
    <scope>NUCLEOTIDE SEQUENCE [LARGE SCALE GENOMIC DNA]</scope>
    <source>
        <strain evidence="3 4">TBRC 11910</strain>
    </source>
</reference>